<dbReference type="GO" id="GO:0005829">
    <property type="term" value="C:cytosol"/>
    <property type="evidence" value="ECO:0007669"/>
    <property type="project" value="TreeGrafter"/>
</dbReference>
<dbReference type="EMBL" id="UPPP01000083">
    <property type="protein sequence ID" value="VBB07995.1"/>
    <property type="molecule type" value="Genomic_DNA"/>
</dbReference>
<dbReference type="AlphaFoldDB" id="A0A498RAJ3"/>
<dbReference type="GO" id="GO:0019693">
    <property type="term" value="P:ribose phosphate metabolic process"/>
    <property type="evidence" value="ECO:0007669"/>
    <property type="project" value="TreeGrafter"/>
</dbReference>
<protein>
    <submittedName>
        <fullName evidence="4">Nudix box signature</fullName>
    </submittedName>
</protein>
<sequence>MEQINLEERFVESKKIFSGKILTLRLDSVVLPNGKPATREVIEHPGAVAIVPVTAAGEIVLVRQYRHAVGKLLLEIPAGKLDAGESPDTCAHRELEEETGYVAAIMQRLTSIETTPGFSNEIIHIFVARELRSTQQHPDEDEFLNVELYSRDAVREMISDGTITDAKTIVGLMLAGITL</sequence>
<dbReference type="InterPro" id="IPR015797">
    <property type="entry name" value="NUDIX_hydrolase-like_dom_sf"/>
</dbReference>
<evidence type="ECO:0000256" key="1">
    <source>
        <dbReference type="ARBA" id="ARBA00001946"/>
    </source>
</evidence>
<dbReference type="PANTHER" id="PTHR11839">
    <property type="entry name" value="UDP/ADP-SUGAR PYROPHOSPHATASE"/>
    <property type="match status" value="1"/>
</dbReference>
<dbReference type="InterPro" id="IPR020084">
    <property type="entry name" value="NUDIX_hydrolase_CS"/>
</dbReference>
<accession>A0A498RAJ3</accession>
<dbReference type="PANTHER" id="PTHR11839:SF18">
    <property type="entry name" value="NUDIX HYDROLASE DOMAIN-CONTAINING PROTEIN"/>
    <property type="match status" value="1"/>
</dbReference>
<dbReference type="SUPFAM" id="SSF55811">
    <property type="entry name" value="Nudix"/>
    <property type="match status" value="1"/>
</dbReference>
<keyword evidence="2" id="KW-0378">Hydrolase</keyword>
<evidence type="ECO:0000313" key="5">
    <source>
        <dbReference type="Proteomes" id="UP000277811"/>
    </source>
</evidence>
<dbReference type="PROSITE" id="PS00893">
    <property type="entry name" value="NUDIX_BOX"/>
    <property type="match status" value="1"/>
</dbReference>
<dbReference type="GO" id="GO:0006753">
    <property type="term" value="P:nucleoside phosphate metabolic process"/>
    <property type="evidence" value="ECO:0007669"/>
    <property type="project" value="TreeGrafter"/>
</dbReference>
<dbReference type="Gene3D" id="3.90.79.10">
    <property type="entry name" value="Nucleoside Triphosphate Pyrophosphohydrolase"/>
    <property type="match status" value="1"/>
</dbReference>
<dbReference type="PROSITE" id="PS51462">
    <property type="entry name" value="NUDIX"/>
    <property type="match status" value="1"/>
</dbReference>
<gene>
    <name evidence="4" type="ORF">LUCI_3260</name>
</gene>
<reference evidence="4 5" key="1">
    <citation type="submission" date="2018-06" db="EMBL/GenBank/DDBJ databases">
        <authorList>
            <person name="Strepis N."/>
        </authorList>
    </citation>
    <scope>NUCLEOTIDE SEQUENCE [LARGE SCALE GENOMIC DNA]</scope>
    <source>
        <strain evidence="4">LUCI</strain>
    </source>
</reference>
<comment type="cofactor">
    <cofactor evidence="1">
        <name>Mg(2+)</name>
        <dbReference type="ChEBI" id="CHEBI:18420"/>
    </cofactor>
</comment>
<name>A0A498RAJ3_9FIRM</name>
<evidence type="ECO:0000259" key="3">
    <source>
        <dbReference type="PROSITE" id="PS51462"/>
    </source>
</evidence>
<dbReference type="GO" id="GO:0016787">
    <property type="term" value="F:hydrolase activity"/>
    <property type="evidence" value="ECO:0007669"/>
    <property type="project" value="UniProtKB-KW"/>
</dbReference>
<dbReference type="Proteomes" id="UP000277811">
    <property type="component" value="Unassembled WGS sequence"/>
</dbReference>
<keyword evidence="5" id="KW-1185">Reference proteome</keyword>
<organism evidence="4 5">
    <name type="scientific">Lucifera butyrica</name>
    <dbReference type="NCBI Taxonomy" id="1351585"/>
    <lineage>
        <taxon>Bacteria</taxon>
        <taxon>Bacillati</taxon>
        <taxon>Bacillota</taxon>
        <taxon>Negativicutes</taxon>
        <taxon>Veillonellales</taxon>
        <taxon>Veillonellaceae</taxon>
        <taxon>Lucifera</taxon>
    </lineage>
</organism>
<evidence type="ECO:0000313" key="4">
    <source>
        <dbReference type="EMBL" id="VBB07995.1"/>
    </source>
</evidence>
<dbReference type="RefSeq" id="WP_122628912.1">
    <property type="nucleotide sequence ID" value="NZ_UPPP01000083.1"/>
</dbReference>
<dbReference type="Pfam" id="PF00293">
    <property type="entry name" value="NUDIX"/>
    <property type="match status" value="1"/>
</dbReference>
<feature type="domain" description="Nudix hydrolase" evidence="3">
    <location>
        <begin position="43"/>
        <end position="171"/>
    </location>
</feature>
<dbReference type="InterPro" id="IPR000086">
    <property type="entry name" value="NUDIX_hydrolase_dom"/>
</dbReference>
<dbReference type="OrthoDB" id="9806150at2"/>
<proteinExistence type="predicted"/>
<evidence type="ECO:0000256" key="2">
    <source>
        <dbReference type="ARBA" id="ARBA00022801"/>
    </source>
</evidence>
<dbReference type="FunFam" id="3.90.79.10:FF:000024">
    <property type="entry name" value="ADP-ribose pyrophosphatase"/>
    <property type="match status" value="1"/>
</dbReference>